<evidence type="ECO:0000256" key="3">
    <source>
        <dbReference type="ARBA" id="ARBA00022694"/>
    </source>
</evidence>
<protein>
    <submittedName>
        <fullName evidence="9">WD40 repeat-like protein</fullName>
    </submittedName>
</protein>
<accession>A0AAD7H5Z3</accession>
<feature type="repeat" description="WD" evidence="7">
    <location>
        <begin position="190"/>
        <end position="232"/>
    </location>
</feature>
<keyword evidence="2 6" id="KW-0853">WD repeat</keyword>
<sequence length="519" mass="56974">MSVFPHTQLLFEASLTVVISGPHIQILDSRTGDLITTTADRQGADKEPLLKSGPVRLAAIDKSATHLVTSGDDKQLKLWQIDGLKLLNERELPKRPTALAFTRDGQTILAADKFGDIFSYELNPAPQTVEQKKALASHDNPSGGKLILGHASFLTAFLLTSDEKFIVTADRDEHIRVSWYPQGYTIEIYCLGHEKFVSAIHIPEFAPTELVSGGGDPMLKIWDWMTGKVKREIPILHAVEPFIKVKPARRTSRRFEDDGEDGGEDSTKKSRKAKARAKRARGEDKEGSAPADEPEAAEAAEAGDPVLALRRIDSLKSDMDDTRYLIFSAVGATALFWCSYSEDAAPDIHAFDFNKPVTDFTITSDGLIWVWIDGHWSETDASGSTSSMVRVLRLSADKLVEVPADSSPLLSSLNSKCLLPATPAELKALELYLPLSALPKNNDSEHDPMDREPLENAADQISKKELGRLKSKKAVAKVQSTRPAGEEEPSEERRSKRAKSEHDEDAGEGLTDVVMEGVS</sequence>
<dbReference type="GO" id="GO:0106004">
    <property type="term" value="P:tRNA (guanine-N7)-methylation"/>
    <property type="evidence" value="ECO:0007669"/>
    <property type="project" value="UniProtKB-UniRule"/>
</dbReference>
<dbReference type="InterPro" id="IPR001680">
    <property type="entry name" value="WD40_rpt"/>
</dbReference>
<dbReference type="Gene3D" id="2.130.10.10">
    <property type="entry name" value="YVTN repeat-like/Quinoprotein amine dehydrogenase"/>
    <property type="match status" value="1"/>
</dbReference>
<dbReference type="HAMAP" id="MF_03056">
    <property type="entry name" value="TRM82"/>
    <property type="match status" value="1"/>
</dbReference>
<dbReference type="PROSITE" id="PS50082">
    <property type="entry name" value="WD_REPEATS_2"/>
    <property type="match status" value="1"/>
</dbReference>
<dbReference type="InterPro" id="IPR015943">
    <property type="entry name" value="WD40/YVTN_repeat-like_dom_sf"/>
</dbReference>
<dbReference type="EMBL" id="JARKIB010000359">
    <property type="protein sequence ID" value="KAJ7712725.1"/>
    <property type="molecule type" value="Genomic_DNA"/>
</dbReference>
<keyword evidence="4 6" id="KW-0677">Repeat</keyword>
<evidence type="ECO:0000256" key="6">
    <source>
        <dbReference type="HAMAP-Rule" id="MF_03056"/>
    </source>
</evidence>
<dbReference type="SMART" id="SM00320">
    <property type="entry name" value="WD40"/>
    <property type="match status" value="3"/>
</dbReference>
<evidence type="ECO:0000256" key="4">
    <source>
        <dbReference type="ARBA" id="ARBA00022737"/>
    </source>
</evidence>
<comment type="subcellular location">
    <subcellularLocation>
        <location evidence="1 6">Nucleus</location>
    </subcellularLocation>
</comment>
<keyword evidence="10" id="KW-1185">Reference proteome</keyword>
<evidence type="ECO:0000256" key="1">
    <source>
        <dbReference type="ARBA" id="ARBA00004123"/>
    </source>
</evidence>
<dbReference type="InterPro" id="IPR028884">
    <property type="entry name" value="Trm82"/>
</dbReference>
<feature type="region of interest" description="Disordered" evidence="8">
    <location>
        <begin position="440"/>
        <end position="519"/>
    </location>
</feature>
<evidence type="ECO:0000256" key="5">
    <source>
        <dbReference type="ARBA" id="ARBA00023242"/>
    </source>
</evidence>
<evidence type="ECO:0000256" key="8">
    <source>
        <dbReference type="SAM" id="MobiDB-lite"/>
    </source>
</evidence>
<comment type="pathway">
    <text evidence="6">tRNA modification; N(7)-methylguanine-tRNA biosynthesis.</text>
</comment>
<evidence type="ECO:0000313" key="9">
    <source>
        <dbReference type="EMBL" id="KAJ7712725.1"/>
    </source>
</evidence>
<comment type="function">
    <text evidence="6">Required for the formation of N(7)-methylguanine at position 46 (m7G46) in tRNA. In the complex, it is required to stabilize and induce conformational changes of the catalytic subunit.</text>
</comment>
<feature type="compositionally biased region" description="Basic residues" evidence="8">
    <location>
        <begin position="269"/>
        <end position="279"/>
    </location>
</feature>
<evidence type="ECO:0000313" key="10">
    <source>
        <dbReference type="Proteomes" id="UP001215598"/>
    </source>
</evidence>
<feature type="compositionally biased region" description="Basic and acidic residues" evidence="8">
    <location>
        <begin position="491"/>
        <end position="502"/>
    </location>
</feature>
<proteinExistence type="inferred from homology"/>
<dbReference type="GO" id="GO:0043527">
    <property type="term" value="C:tRNA methyltransferase complex"/>
    <property type="evidence" value="ECO:0007669"/>
    <property type="project" value="TreeGrafter"/>
</dbReference>
<keyword evidence="3 6" id="KW-0819">tRNA processing</keyword>
<dbReference type="PANTHER" id="PTHR16288:SF0">
    <property type="entry name" value="TRNA (GUANINE-N(7)-)-METHYLTRANSFERASE NON-CATALYTIC SUBUNIT WDR4"/>
    <property type="match status" value="1"/>
</dbReference>
<evidence type="ECO:0000256" key="7">
    <source>
        <dbReference type="PROSITE-ProRule" id="PRU00221"/>
    </source>
</evidence>
<evidence type="ECO:0000256" key="2">
    <source>
        <dbReference type="ARBA" id="ARBA00022574"/>
    </source>
</evidence>
<feature type="region of interest" description="Disordered" evidence="8">
    <location>
        <begin position="253"/>
        <end position="302"/>
    </location>
</feature>
<dbReference type="AlphaFoldDB" id="A0AAD7H5Z3"/>
<feature type="compositionally biased region" description="Basic and acidic residues" evidence="8">
    <location>
        <begin position="442"/>
        <end position="454"/>
    </location>
</feature>
<comment type="similarity">
    <text evidence="6">Belongs to the WD repeat TRM82 family.</text>
</comment>
<keyword evidence="5 6" id="KW-0539">Nucleus</keyword>
<name>A0AAD7H5Z3_9AGAR</name>
<reference evidence="9" key="1">
    <citation type="submission" date="2023-03" db="EMBL/GenBank/DDBJ databases">
        <title>Massive genome expansion in bonnet fungi (Mycena s.s.) driven by repeated elements and novel gene families across ecological guilds.</title>
        <authorList>
            <consortium name="Lawrence Berkeley National Laboratory"/>
            <person name="Harder C.B."/>
            <person name="Miyauchi S."/>
            <person name="Viragh M."/>
            <person name="Kuo A."/>
            <person name="Thoen E."/>
            <person name="Andreopoulos B."/>
            <person name="Lu D."/>
            <person name="Skrede I."/>
            <person name="Drula E."/>
            <person name="Henrissat B."/>
            <person name="Morin E."/>
            <person name="Kohler A."/>
            <person name="Barry K."/>
            <person name="LaButti K."/>
            <person name="Morin E."/>
            <person name="Salamov A."/>
            <person name="Lipzen A."/>
            <person name="Mereny Z."/>
            <person name="Hegedus B."/>
            <person name="Baldrian P."/>
            <person name="Stursova M."/>
            <person name="Weitz H."/>
            <person name="Taylor A."/>
            <person name="Grigoriev I.V."/>
            <person name="Nagy L.G."/>
            <person name="Martin F."/>
            <person name="Kauserud H."/>
        </authorList>
    </citation>
    <scope>NUCLEOTIDE SEQUENCE</scope>
    <source>
        <strain evidence="9">CBHHK182m</strain>
    </source>
</reference>
<gene>
    <name evidence="9" type="ORF">B0H16DRAFT_1342092</name>
</gene>
<dbReference type="GO" id="GO:0005829">
    <property type="term" value="C:cytosol"/>
    <property type="evidence" value="ECO:0007669"/>
    <property type="project" value="TreeGrafter"/>
</dbReference>
<dbReference type="InterPro" id="IPR036322">
    <property type="entry name" value="WD40_repeat_dom_sf"/>
</dbReference>
<organism evidence="9 10">
    <name type="scientific">Mycena metata</name>
    <dbReference type="NCBI Taxonomy" id="1033252"/>
    <lineage>
        <taxon>Eukaryota</taxon>
        <taxon>Fungi</taxon>
        <taxon>Dikarya</taxon>
        <taxon>Basidiomycota</taxon>
        <taxon>Agaricomycotina</taxon>
        <taxon>Agaricomycetes</taxon>
        <taxon>Agaricomycetidae</taxon>
        <taxon>Agaricales</taxon>
        <taxon>Marasmiineae</taxon>
        <taxon>Mycenaceae</taxon>
        <taxon>Mycena</taxon>
    </lineage>
</organism>
<comment type="caution">
    <text evidence="9">The sequence shown here is derived from an EMBL/GenBank/DDBJ whole genome shotgun (WGS) entry which is preliminary data.</text>
</comment>
<dbReference type="GO" id="GO:0005634">
    <property type="term" value="C:nucleus"/>
    <property type="evidence" value="ECO:0007669"/>
    <property type="project" value="UniProtKB-SubCell"/>
</dbReference>
<dbReference type="PANTHER" id="PTHR16288">
    <property type="entry name" value="WD40 REPEAT PROTEIN 4"/>
    <property type="match status" value="1"/>
</dbReference>
<dbReference type="Proteomes" id="UP001215598">
    <property type="component" value="Unassembled WGS sequence"/>
</dbReference>
<dbReference type="SUPFAM" id="SSF50978">
    <property type="entry name" value="WD40 repeat-like"/>
    <property type="match status" value="1"/>
</dbReference>